<feature type="transmembrane region" description="Helical" evidence="1">
    <location>
        <begin position="135"/>
        <end position="156"/>
    </location>
</feature>
<feature type="transmembrane region" description="Helical" evidence="1">
    <location>
        <begin position="363"/>
        <end position="385"/>
    </location>
</feature>
<comment type="caution">
    <text evidence="2">The sequence shown here is derived from an EMBL/GenBank/DDBJ whole genome shotgun (WGS) entry which is preliminary data.</text>
</comment>
<sequence>MIEGWYDFTLKETGIRIDYVLLLILLFLIFIIYSRLVVSKEEKSIYERNYWLYAIIPIIAFSLIEGLRYARGVDYIGYVYTYLQSLDPKVENEPLFMLLNKGMLLMDFPYCIAFVVYSLFWIIGILHLCKNFRYLLCLCIPFALIASIPSMENLVRQFVSLSFVMISLSFLLKEKYVMSCFWAVISFGFHLSSVIVVFIIYTVYIIEKERCFKLKSSLIAYLFFFFIFDISFLDTFMLNVFSLFDLGDLKFSSYIENADKWFTSSAIREDYIRSVWGNIALFLFDISLIIMGRKSIQHEKNIKNKKSLAIIYNLFVIGAIGMQAVMELEIMRRFFRPLYMFWFVLAANILYQYPLQKRLKSKWVIVGNYIILGYILCVLFGKYILFTPSQMFIWDSFKYRL</sequence>
<feature type="transmembrane region" description="Helical" evidence="1">
    <location>
        <begin position="176"/>
        <end position="206"/>
    </location>
</feature>
<dbReference type="EMBL" id="MNQU01000231">
    <property type="protein sequence ID" value="OKZ32433.1"/>
    <property type="molecule type" value="Genomic_DNA"/>
</dbReference>
<feature type="transmembrane region" description="Helical" evidence="1">
    <location>
        <begin position="107"/>
        <end position="128"/>
    </location>
</feature>
<organism evidence="2 3">
    <name type="scientific">Bacteroides uniformis</name>
    <dbReference type="NCBI Taxonomy" id="820"/>
    <lineage>
        <taxon>Bacteria</taxon>
        <taxon>Pseudomonadati</taxon>
        <taxon>Bacteroidota</taxon>
        <taxon>Bacteroidia</taxon>
        <taxon>Bacteroidales</taxon>
        <taxon>Bacteroidaceae</taxon>
        <taxon>Bacteroides</taxon>
    </lineage>
</organism>
<keyword evidence="1" id="KW-0812">Transmembrane</keyword>
<protein>
    <recommendedName>
        <fullName evidence="4">EpsG family protein</fullName>
    </recommendedName>
</protein>
<feature type="transmembrane region" description="Helical" evidence="1">
    <location>
        <begin position="50"/>
        <end position="70"/>
    </location>
</feature>
<evidence type="ECO:0000256" key="1">
    <source>
        <dbReference type="SAM" id="Phobius"/>
    </source>
</evidence>
<reference evidence="2 3" key="1">
    <citation type="journal article" date="2016" name="Nat. Biotechnol.">
        <title>Measurement of bacterial replication rates in microbial communities.</title>
        <authorList>
            <person name="Brown C.T."/>
            <person name="Olm M.R."/>
            <person name="Thomas B.C."/>
            <person name="Banfield J.F."/>
        </authorList>
    </citation>
    <scope>NUCLEOTIDE SEQUENCE [LARGE SCALE GENOMIC DNA]</scope>
    <source>
        <strain evidence="2">45_41</strain>
    </source>
</reference>
<feature type="transmembrane region" description="Helical" evidence="1">
    <location>
        <begin position="310"/>
        <end position="328"/>
    </location>
</feature>
<keyword evidence="1" id="KW-0472">Membrane</keyword>
<name>A0A1Q6I106_BACUN</name>
<dbReference type="Proteomes" id="UP000186549">
    <property type="component" value="Unassembled WGS sequence"/>
</dbReference>
<dbReference type="AlphaFoldDB" id="A0A1Q6I106"/>
<evidence type="ECO:0000313" key="3">
    <source>
        <dbReference type="Proteomes" id="UP000186549"/>
    </source>
</evidence>
<gene>
    <name evidence="2" type="ORF">BHV79_10190</name>
</gene>
<feature type="transmembrane region" description="Helical" evidence="1">
    <location>
        <begin position="218"/>
        <end position="244"/>
    </location>
</feature>
<dbReference type="InterPro" id="IPR049458">
    <property type="entry name" value="EpsG-like"/>
</dbReference>
<accession>A0A1Q6I106</accession>
<evidence type="ECO:0000313" key="2">
    <source>
        <dbReference type="EMBL" id="OKZ32433.1"/>
    </source>
</evidence>
<dbReference type="Pfam" id="PF14897">
    <property type="entry name" value="EpsG"/>
    <property type="match status" value="1"/>
</dbReference>
<feature type="transmembrane region" description="Helical" evidence="1">
    <location>
        <begin position="271"/>
        <end position="290"/>
    </location>
</feature>
<feature type="transmembrane region" description="Helical" evidence="1">
    <location>
        <begin position="20"/>
        <end position="38"/>
    </location>
</feature>
<proteinExistence type="predicted"/>
<feature type="transmembrane region" description="Helical" evidence="1">
    <location>
        <begin position="334"/>
        <end position="351"/>
    </location>
</feature>
<keyword evidence="1" id="KW-1133">Transmembrane helix</keyword>
<evidence type="ECO:0008006" key="4">
    <source>
        <dbReference type="Google" id="ProtNLM"/>
    </source>
</evidence>